<accession>A0ABU6SV40</accession>
<dbReference type="Proteomes" id="UP001341840">
    <property type="component" value="Unassembled WGS sequence"/>
</dbReference>
<evidence type="ECO:0000313" key="2">
    <source>
        <dbReference type="Proteomes" id="UP001341840"/>
    </source>
</evidence>
<comment type="caution">
    <text evidence="1">The sequence shown here is derived from an EMBL/GenBank/DDBJ whole genome shotgun (WGS) entry which is preliminary data.</text>
</comment>
<organism evidence="1 2">
    <name type="scientific">Stylosanthes scabra</name>
    <dbReference type="NCBI Taxonomy" id="79078"/>
    <lineage>
        <taxon>Eukaryota</taxon>
        <taxon>Viridiplantae</taxon>
        <taxon>Streptophyta</taxon>
        <taxon>Embryophyta</taxon>
        <taxon>Tracheophyta</taxon>
        <taxon>Spermatophyta</taxon>
        <taxon>Magnoliopsida</taxon>
        <taxon>eudicotyledons</taxon>
        <taxon>Gunneridae</taxon>
        <taxon>Pentapetalae</taxon>
        <taxon>rosids</taxon>
        <taxon>fabids</taxon>
        <taxon>Fabales</taxon>
        <taxon>Fabaceae</taxon>
        <taxon>Papilionoideae</taxon>
        <taxon>50 kb inversion clade</taxon>
        <taxon>dalbergioids sensu lato</taxon>
        <taxon>Dalbergieae</taxon>
        <taxon>Pterocarpus clade</taxon>
        <taxon>Stylosanthes</taxon>
    </lineage>
</organism>
<reference evidence="1 2" key="1">
    <citation type="journal article" date="2023" name="Plants (Basel)">
        <title>Bridging the Gap: Combining Genomics and Transcriptomics Approaches to Understand Stylosanthes scabra, an Orphan Legume from the Brazilian Caatinga.</title>
        <authorList>
            <person name="Ferreira-Neto J.R.C."/>
            <person name="da Silva M.D."/>
            <person name="Binneck E."/>
            <person name="de Melo N.F."/>
            <person name="da Silva R.H."/>
            <person name="de Melo A.L.T.M."/>
            <person name="Pandolfi V."/>
            <person name="Bustamante F.O."/>
            <person name="Brasileiro-Vidal A.C."/>
            <person name="Benko-Iseppon A.M."/>
        </authorList>
    </citation>
    <scope>NUCLEOTIDE SEQUENCE [LARGE SCALE GENOMIC DNA]</scope>
    <source>
        <tissue evidence="1">Leaves</tissue>
    </source>
</reference>
<evidence type="ECO:0000313" key="1">
    <source>
        <dbReference type="EMBL" id="MED6140217.1"/>
    </source>
</evidence>
<gene>
    <name evidence="1" type="ORF">PIB30_091086</name>
</gene>
<proteinExistence type="predicted"/>
<sequence length="115" mass="13055">MRRGGDKLHVAANATNEWRFRNFAIRFVLDRTLNFWGHEKVGVYTLVKGENAESWKFFLSHLRRHVTPQPGIFVLSDRNNGINAALEDLEGGGCGRVHIEVLCAPCRCQFCIAVQ</sequence>
<dbReference type="EMBL" id="JASCZI010062212">
    <property type="protein sequence ID" value="MED6140217.1"/>
    <property type="molecule type" value="Genomic_DNA"/>
</dbReference>
<evidence type="ECO:0008006" key="3">
    <source>
        <dbReference type="Google" id="ProtNLM"/>
    </source>
</evidence>
<protein>
    <recommendedName>
        <fullName evidence="3">MULE transposase domain-containing protein</fullName>
    </recommendedName>
</protein>
<keyword evidence="2" id="KW-1185">Reference proteome</keyword>
<name>A0ABU6SV40_9FABA</name>